<feature type="compositionally biased region" description="Polar residues" evidence="1">
    <location>
        <begin position="63"/>
        <end position="75"/>
    </location>
</feature>
<comment type="caution">
    <text evidence="2">The sequence shown here is derived from an EMBL/GenBank/DDBJ whole genome shotgun (WGS) entry which is preliminary data.</text>
</comment>
<feature type="region of interest" description="Disordered" evidence="1">
    <location>
        <begin position="1"/>
        <end position="113"/>
    </location>
</feature>
<feature type="compositionally biased region" description="Basic and acidic residues" evidence="1">
    <location>
        <begin position="35"/>
        <end position="50"/>
    </location>
</feature>
<accession>A0A4Z2FA68</accession>
<protein>
    <submittedName>
        <fullName evidence="2">Uncharacterized protein</fullName>
    </submittedName>
</protein>
<evidence type="ECO:0000256" key="1">
    <source>
        <dbReference type="SAM" id="MobiDB-lite"/>
    </source>
</evidence>
<name>A0A4Z2FA68_9TELE</name>
<gene>
    <name evidence="2" type="ORF">EYF80_052583</name>
</gene>
<dbReference type="AlphaFoldDB" id="A0A4Z2FA68"/>
<sequence>MEVIYSEPVSRGRQAVQSGGVFPRVTEETGLLEGGKGRREGEGKAGREGGKGSSRTGCMHVTDTGTLKKSPNASRRQFKPPNSGILWQHGVKVPSGGGGGRLKGILQSSDALH</sequence>
<proteinExistence type="predicted"/>
<reference evidence="2 3" key="1">
    <citation type="submission" date="2019-03" db="EMBL/GenBank/DDBJ databases">
        <title>First draft genome of Liparis tanakae, snailfish: a comprehensive survey of snailfish specific genes.</title>
        <authorList>
            <person name="Kim W."/>
            <person name="Song I."/>
            <person name="Jeong J.-H."/>
            <person name="Kim D."/>
            <person name="Kim S."/>
            <person name="Ryu S."/>
            <person name="Song J.Y."/>
            <person name="Lee S.K."/>
        </authorList>
    </citation>
    <scope>NUCLEOTIDE SEQUENCE [LARGE SCALE GENOMIC DNA]</scope>
    <source>
        <tissue evidence="2">Muscle</tissue>
    </source>
</reference>
<keyword evidence="3" id="KW-1185">Reference proteome</keyword>
<organism evidence="2 3">
    <name type="scientific">Liparis tanakae</name>
    <name type="common">Tanaka's snailfish</name>
    <dbReference type="NCBI Taxonomy" id="230148"/>
    <lineage>
        <taxon>Eukaryota</taxon>
        <taxon>Metazoa</taxon>
        <taxon>Chordata</taxon>
        <taxon>Craniata</taxon>
        <taxon>Vertebrata</taxon>
        <taxon>Euteleostomi</taxon>
        <taxon>Actinopterygii</taxon>
        <taxon>Neopterygii</taxon>
        <taxon>Teleostei</taxon>
        <taxon>Neoteleostei</taxon>
        <taxon>Acanthomorphata</taxon>
        <taxon>Eupercaria</taxon>
        <taxon>Perciformes</taxon>
        <taxon>Cottioidei</taxon>
        <taxon>Cottales</taxon>
        <taxon>Liparidae</taxon>
        <taxon>Liparis</taxon>
    </lineage>
</organism>
<dbReference type="Proteomes" id="UP000314294">
    <property type="component" value="Unassembled WGS sequence"/>
</dbReference>
<dbReference type="EMBL" id="SRLO01001513">
    <property type="protein sequence ID" value="TNN37252.1"/>
    <property type="molecule type" value="Genomic_DNA"/>
</dbReference>
<evidence type="ECO:0000313" key="2">
    <source>
        <dbReference type="EMBL" id="TNN37252.1"/>
    </source>
</evidence>
<evidence type="ECO:0000313" key="3">
    <source>
        <dbReference type="Proteomes" id="UP000314294"/>
    </source>
</evidence>